<feature type="compositionally biased region" description="Polar residues" evidence="1">
    <location>
        <begin position="43"/>
        <end position="58"/>
    </location>
</feature>
<evidence type="ECO:0000313" key="2">
    <source>
        <dbReference type="EMBL" id="QYA18584.1"/>
    </source>
</evidence>
<accession>A0A8F8KLI3</accession>
<evidence type="ECO:0000256" key="1">
    <source>
        <dbReference type="SAM" id="MobiDB-lite"/>
    </source>
</evidence>
<gene>
    <name evidence="2" type="ORF">KOM_12_315</name>
</gene>
<feature type="compositionally biased region" description="Acidic residues" evidence="1">
    <location>
        <begin position="11"/>
        <end position="28"/>
    </location>
</feature>
<dbReference type="EMBL" id="MZ420154">
    <property type="protein sequence ID" value="QYA18584.1"/>
    <property type="molecule type" value="Genomic_DNA"/>
</dbReference>
<feature type="compositionally biased region" description="Acidic residues" evidence="1">
    <location>
        <begin position="101"/>
        <end position="113"/>
    </location>
</feature>
<organism evidence="2">
    <name type="scientific">Clandestinovirus</name>
    <dbReference type="NCBI Taxonomy" id="2831644"/>
    <lineage>
        <taxon>Viruses</taxon>
    </lineage>
</organism>
<name>A0A8F8KLI3_9VIRU</name>
<feature type="compositionally biased region" description="Polar residues" evidence="1">
    <location>
        <begin position="1"/>
        <end position="10"/>
    </location>
</feature>
<feature type="region of interest" description="Disordered" evidence="1">
    <location>
        <begin position="1"/>
        <end position="113"/>
    </location>
</feature>
<reference evidence="2" key="1">
    <citation type="submission" date="2021-06" db="EMBL/GenBank/DDBJ databases">
        <authorList>
            <person name="Rolland C."/>
        </authorList>
    </citation>
    <scope>NUCLEOTIDE SEQUENCE</scope>
    <source>
        <strain evidence="2">347.936635</strain>
    </source>
</reference>
<protein>
    <submittedName>
        <fullName evidence="2">Uncharacterized protein</fullName>
    </submittedName>
</protein>
<proteinExistence type="predicted"/>
<sequence>MSRFTTSPQSDDMEIEPDYNDDIDDLEDVLTARPNKRAKRGGNTKSKPANNNNTNSGKRQVKDFFGADSSKIHQSLPSFTDVDEYEPLDKPRTRKRRTDEDGSDEDAQVIEEDTADKHIVHPLPTPSADAVEIALSAEVLESRLDVLRWIIDGDDSDSGLYNTFVQPKDPEEVIKAAYLDDAEYQLTPSGSVDFTSIKAKAQLALPQGGGTVSVGEGALNSNEPNYNIADPLQYVCSKHAENLRLFLRAQKLFLMLNFYKYKTEEVQYLFDKWQRARYACQQTFELIRSHIMWNRCKWETFNPNRYMKAVDFYLERMSFHIGETRETINKMKKRGAAEISSYISIHLQMDDLRRNPSGTILYQQLMQSNGKPTFTWHPYKTLAQYVIDKCCTDAQLYGTLMESPMALSSVLGILAPDGTKGANAPEHPCLPIVRMNRYLFAYRNGLYDVKANKFYDNPASCPQQNLTACRFFDADFKMEWLNDEFDWREIPTPFIESIMDHQEFRLQGVRAEKEALSRAGKSPTNSKIVGKDKQGADKVDKDVFKKSSAASKAKMSKNQQAMYKRIEGWKRDPHSLPDWIYAFGGRLLYNQAEVDRYVTYISSKPHLLTYYIQDGKRCSFCSVGQVRFIRRWFILARTNQLYQARESQPLVKCFRRFIQRKRLPLLVTERKLRSVSKR</sequence>
<feature type="region of interest" description="Disordered" evidence="1">
    <location>
        <begin position="515"/>
        <end position="534"/>
    </location>
</feature>